<evidence type="ECO:0000313" key="2">
    <source>
        <dbReference type="Proteomes" id="UP000042527"/>
    </source>
</evidence>
<gene>
    <name evidence="1" type="ORF">TPHV1_50046</name>
</gene>
<dbReference type="AlphaFoldDB" id="A0A0B7H1E3"/>
<accession>A0A0B7H1E3</accession>
<proteinExistence type="predicted"/>
<dbReference type="EMBL" id="CDNC01000045">
    <property type="protein sequence ID" value="CEM62786.1"/>
    <property type="molecule type" value="Genomic_DNA"/>
</dbReference>
<dbReference type="Proteomes" id="UP000042527">
    <property type="component" value="Unassembled WGS sequence"/>
</dbReference>
<sequence>MLIGASAIPACRFSTIYGSLPNVKRCLKASTVNYKFEALELAGLVLARMSKSERARM</sequence>
<name>A0A0B7H1E3_TREPH</name>
<evidence type="ECO:0000313" key="1">
    <source>
        <dbReference type="EMBL" id="CEM62786.1"/>
    </source>
</evidence>
<organism evidence="1 2">
    <name type="scientific">Treponema phagedenis</name>
    <dbReference type="NCBI Taxonomy" id="162"/>
    <lineage>
        <taxon>Bacteria</taxon>
        <taxon>Pseudomonadati</taxon>
        <taxon>Spirochaetota</taxon>
        <taxon>Spirochaetia</taxon>
        <taxon>Spirochaetales</taxon>
        <taxon>Treponemataceae</taxon>
        <taxon>Treponema</taxon>
    </lineage>
</organism>
<keyword evidence="2" id="KW-1185">Reference proteome</keyword>
<reference evidence="2" key="1">
    <citation type="submission" date="2015-01" db="EMBL/GenBank/DDBJ databases">
        <authorList>
            <person name="Manzoor Shahid"/>
            <person name="Zubair Saima"/>
        </authorList>
    </citation>
    <scope>NUCLEOTIDE SEQUENCE [LARGE SCALE GENOMIC DNA]</scope>
    <source>
        <strain evidence="2">V1</strain>
    </source>
</reference>
<protein>
    <submittedName>
        <fullName evidence="1">Uncharacterized protein</fullName>
    </submittedName>
</protein>